<dbReference type="Pfam" id="PF13761">
    <property type="entry name" value="DUF4166"/>
    <property type="match status" value="1"/>
</dbReference>
<dbReference type="Proteomes" id="UP000256845">
    <property type="component" value="Unassembled WGS sequence"/>
</dbReference>
<dbReference type="AlphaFoldDB" id="A0A3D9HPW1"/>
<keyword evidence="3" id="KW-1185">Reference proteome</keyword>
<evidence type="ECO:0000313" key="2">
    <source>
        <dbReference type="EMBL" id="RED51553.1"/>
    </source>
</evidence>
<reference evidence="2 3" key="1">
    <citation type="submission" date="2018-07" db="EMBL/GenBank/DDBJ databases">
        <title>Genomic Encyclopedia of Type Strains, Phase III (KMG-III): the genomes of soil and plant-associated and newly described type strains.</title>
        <authorList>
            <person name="Whitman W."/>
        </authorList>
    </citation>
    <scope>NUCLEOTIDE SEQUENCE [LARGE SCALE GENOMIC DNA]</scope>
    <source>
        <strain evidence="2 3">CECT 8488</strain>
    </source>
</reference>
<protein>
    <submittedName>
        <fullName evidence="2">Uncharacterized protein DUF4166</fullName>
    </submittedName>
</protein>
<sequence length="253" mass="28913">MHIMQKNRIGFEFAASPSWLPGLVRRWLTGSARHNPVHRRLPRSVPNLSEADNDIVRAMGIADWRRLTPSIRARFLKTCDHASHLLYQGVMTKVQASPLGWMLAQICRLTGTPLAPHRGEKVPVEVAVYPDSEGKGVVWARRYFFEGKKPVTVKSAKALDAHDRLLECVGGGFGMFLRVYEENRALHFRSTRYFWEVFGLRLFLPDLISPGVAHVIHADMGDDYFRFTISIKHRWLGELFFQDGIFKEKKGGL</sequence>
<organism evidence="2 3">
    <name type="scientific">Aestuariispira insulae</name>
    <dbReference type="NCBI Taxonomy" id="1461337"/>
    <lineage>
        <taxon>Bacteria</taxon>
        <taxon>Pseudomonadati</taxon>
        <taxon>Pseudomonadota</taxon>
        <taxon>Alphaproteobacteria</taxon>
        <taxon>Rhodospirillales</taxon>
        <taxon>Kiloniellaceae</taxon>
        <taxon>Aestuariispira</taxon>
    </lineage>
</organism>
<gene>
    <name evidence="2" type="ORF">DFP90_103356</name>
</gene>
<feature type="domain" description="DUF4166" evidence="1">
    <location>
        <begin position="67"/>
        <end position="246"/>
    </location>
</feature>
<comment type="caution">
    <text evidence="2">The sequence shown here is derived from an EMBL/GenBank/DDBJ whole genome shotgun (WGS) entry which is preliminary data.</text>
</comment>
<accession>A0A3D9HPW1</accession>
<dbReference type="EMBL" id="QRDW01000003">
    <property type="protein sequence ID" value="RED51553.1"/>
    <property type="molecule type" value="Genomic_DNA"/>
</dbReference>
<evidence type="ECO:0000313" key="3">
    <source>
        <dbReference type="Proteomes" id="UP000256845"/>
    </source>
</evidence>
<proteinExistence type="predicted"/>
<evidence type="ECO:0000259" key="1">
    <source>
        <dbReference type="Pfam" id="PF13761"/>
    </source>
</evidence>
<dbReference type="RefSeq" id="WP_218044636.1">
    <property type="nucleotide sequence ID" value="NZ_QRDW01000003.1"/>
</dbReference>
<dbReference type="InterPro" id="IPR025311">
    <property type="entry name" value="DUF4166"/>
</dbReference>
<name>A0A3D9HPW1_9PROT</name>